<keyword evidence="2" id="KW-1185">Reference proteome</keyword>
<dbReference type="EMBL" id="CP150484">
    <property type="protein sequence ID" value="WYW19445.1"/>
    <property type="molecule type" value="Genomic_DNA"/>
</dbReference>
<protein>
    <submittedName>
        <fullName evidence="1">Type I-E CRISPR-associated protein Cse2/CasB</fullName>
    </submittedName>
</protein>
<accession>A0ACD5BNZ2</accession>
<evidence type="ECO:0000313" key="2">
    <source>
        <dbReference type="Proteomes" id="UP001456344"/>
    </source>
</evidence>
<sequence>MTTTDSGSPPGVAEQAPRRLGTLGHALEWRLERLQREYLRGAPAARADLARLRRGLGKPAGSVAEIWELTVGAVPKTLSWDGDTSSWAEQAAHAALTLYALHQQSSSVPAHVPGVSLGTAVGQLRFSDQRSENAVTRRFMAAATAGSMEGVLTHVRGLITLLRGEQRGIDYARLADDLARLVTPGRAHSVRLAWGRAFYRTTRPAEDDATDASVFVPDTEK</sequence>
<gene>
    <name evidence="1" type="primary">casB</name>
    <name evidence="1" type="synonym">cse2</name>
    <name evidence="1" type="ORF">LCL61_28265</name>
</gene>
<proteinExistence type="predicted"/>
<evidence type="ECO:0000313" key="1">
    <source>
        <dbReference type="EMBL" id="WYW19445.1"/>
    </source>
</evidence>
<name>A0ACD5BNZ2_9PSEU</name>
<reference evidence="1" key="1">
    <citation type="submission" date="2023-10" db="EMBL/GenBank/DDBJ databases">
        <title>Whole genome sequencing of actinobacterial strain Amycolatopsis sp. (BCA-696) identifies the underlying plant growth-promoting genes.</title>
        <authorList>
            <person name="Gandham P."/>
            <person name="Vadla N."/>
            <person name="Saji A."/>
            <person name="Srinivas V."/>
            <person name="Ruperao P."/>
            <person name="Selvanayagam S."/>
            <person name="Saxena R.K."/>
            <person name="Rathore A."/>
            <person name="Gopalakrishnan S."/>
            <person name="Thakur V."/>
        </authorList>
    </citation>
    <scope>NUCLEOTIDE SEQUENCE</scope>
    <source>
        <strain evidence="1">BCA-696</strain>
    </source>
</reference>
<organism evidence="1 2">
    <name type="scientific">Amycolatopsis coloradensis</name>
    <dbReference type="NCBI Taxonomy" id="76021"/>
    <lineage>
        <taxon>Bacteria</taxon>
        <taxon>Bacillati</taxon>
        <taxon>Actinomycetota</taxon>
        <taxon>Actinomycetes</taxon>
        <taxon>Pseudonocardiales</taxon>
        <taxon>Pseudonocardiaceae</taxon>
        <taxon>Amycolatopsis</taxon>
    </lineage>
</organism>
<dbReference type="Proteomes" id="UP001456344">
    <property type="component" value="Chromosome"/>
</dbReference>